<evidence type="ECO:0000256" key="3">
    <source>
        <dbReference type="ARBA" id="ARBA00022723"/>
    </source>
</evidence>
<reference evidence="8" key="1">
    <citation type="submission" date="2017-03" db="EMBL/GenBank/DDBJ databases">
        <title>Genomes of endolithic fungi from Antarctica.</title>
        <authorList>
            <person name="Coleine C."/>
            <person name="Masonjones S."/>
            <person name="Stajich J.E."/>
        </authorList>
    </citation>
    <scope>NUCLEOTIDE SEQUENCE [LARGE SCALE GENOMIC DNA]</scope>
    <source>
        <strain evidence="8">CCFEE 5527</strain>
    </source>
</reference>
<accession>A0A1V8SPH3</accession>
<dbReference type="GO" id="GO:0000721">
    <property type="term" value="F:(R,R)-butanediol dehydrogenase activity"/>
    <property type="evidence" value="ECO:0007669"/>
    <property type="project" value="TreeGrafter"/>
</dbReference>
<dbReference type="Proteomes" id="UP000192596">
    <property type="component" value="Unassembled WGS sequence"/>
</dbReference>
<comment type="similarity">
    <text evidence="2">Belongs to the zinc-containing alcohol dehydrogenase family.</text>
</comment>
<dbReference type="PANTHER" id="PTHR43161:SF23">
    <property type="entry name" value="(R,R)-BUTANEDIOL DEHYDROGENASE-RELATED"/>
    <property type="match status" value="1"/>
</dbReference>
<comment type="cofactor">
    <cofactor evidence="1">
        <name>Zn(2+)</name>
        <dbReference type="ChEBI" id="CHEBI:29105"/>
    </cofactor>
</comment>
<dbReference type="AlphaFoldDB" id="A0A1V8SPH3"/>
<keyword evidence="8" id="KW-1185">Reference proteome</keyword>
<feature type="domain" description="Alcohol dehydrogenase-like N-terminal" evidence="6">
    <location>
        <begin position="23"/>
        <end position="145"/>
    </location>
</feature>
<dbReference type="STRING" id="1507870.A0A1V8SPH3"/>
<keyword evidence="4" id="KW-0862">Zinc</keyword>
<evidence type="ECO:0000313" key="8">
    <source>
        <dbReference type="Proteomes" id="UP000192596"/>
    </source>
</evidence>
<evidence type="ECO:0000256" key="4">
    <source>
        <dbReference type="ARBA" id="ARBA00022833"/>
    </source>
</evidence>
<dbReference type="InParanoid" id="A0A1V8SPH3"/>
<keyword evidence="5" id="KW-0560">Oxidoreductase</keyword>
<name>A0A1V8SPH3_9PEZI</name>
<evidence type="ECO:0000259" key="6">
    <source>
        <dbReference type="Pfam" id="PF08240"/>
    </source>
</evidence>
<evidence type="ECO:0000313" key="7">
    <source>
        <dbReference type="EMBL" id="OQO01065.1"/>
    </source>
</evidence>
<dbReference type="GO" id="GO:0008270">
    <property type="term" value="F:zinc ion binding"/>
    <property type="evidence" value="ECO:0007669"/>
    <property type="project" value="InterPro"/>
</dbReference>
<dbReference type="SUPFAM" id="SSF50129">
    <property type="entry name" value="GroES-like"/>
    <property type="match status" value="1"/>
</dbReference>
<evidence type="ECO:0000256" key="2">
    <source>
        <dbReference type="ARBA" id="ARBA00008072"/>
    </source>
</evidence>
<dbReference type="GO" id="GO:0034079">
    <property type="term" value="P:butanediol biosynthetic process"/>
    <property type="evidence" value="ECO:0007669"/>
    <property type="project" value="TreeGrafter"/>
</dbReference>
<comment type="caution">
    <text evidence="7">The sequence shown here is derived from an EMBL/GenBank/DDBJ whole genome shotgun (WGS) entry which is preliminary data.</text>
</comment>
<dbReference type="Pfam" id="PF08240">
    <property type="entry name" value="ADH_N"/>
    <property type="match status" value="1"/>
</dbReference>
<dbReference type="Gene3D" id="3.90.180.10">
    <property type="entry name" value="Medium-chain alcohol dehydrogenases, catalytic domain"/>
    <property type="match status" value="2"/>
</dbReference>
<protein>
    <recommendedName>
        <fullName evidence="6">Alcohol dehydrogenase-like N-terminal domain-containing protein</fullName>
    </recommendedName>
</protein>
<dbReference type="InterPro" id="IPR011032">
    <property type="entry name" value="GroES-like_sf"/>
</dbReference>
<dbReference type="GO" id="GO:0005737">
    <property type="term" value="C:cytoplasm"/>
    <property type="evidence" value="ECO:0007669"/>
    <property type="project" value="TreeGrafter"/>
</dbReference>
<dbReference type="Gene3D" id="3.40.50.720">
    <property type="entry name" value="NAD(P)-binding Rossmann-like Domain"/>
    <property type="match status" value="2"/>
</dbReference>
<sequence length="295" mass="31690">MRALRFHGKGDVRLDDIPIPQCGPREVRLKVAYCGICGTDVHEYLDGPILLPSHDKPNKFTGAGLPLTMGHEMSGIVTEVGGDVKSVTVGQRVCVNPATGCEHQGRPDCELCVAGRRNICTCSAFYGLQCAAGGFADEICVDAIAIKPLADHVSLKLGAMAEPLAVASHMVQVSGFRKGQNVVVLGAGPIGCALTLLLKENVAIHEKPLQIDMNRITLSEKRILAGNAYTNDDFDTVVRLLEKRGPEIESFITAVVPLEQAVRGGFEELVHHKAQHSKILIEVGGELRERISSSL</sequence>
<dbReference type="InterPro" id="IPR002328">
    <property type="entry name" value="ADH_Zn_CS"/>
</dbReference>
<dbReference type="PROSITE" id="PS00059">
    <property type="entry name" value="ADH_ZINC"/>
    <property type="match status" value="1"/>
</dbReference>
<dbReference type="PANTHER" id="PTHR43161">
    <property type="entry name" value="SORBITOL DEHYDROGENASE"/>
    <property type="match status" value="1"/>
</dbReference>
<keyword evidence="3" id="KW-0479">Metal-binding</keyword>
<evidence type="ECO:0000256" key="1">
    <source>
        <dbReference type="ARBA" id="ARBA00001947"/>
    </source>
</evidence>
<gene>
    <name evidence="7" type="ORF">B0A48_13308</name>
</gene>
<evidence type="ECO:0000256" key="5">
    <source>
        <dbReference type="ARBA" id="ARBA00023002"/>
    </source>
</evidence>
<dbReference type="EMBL" id="NAJO01000032">
    <property type="protein sequence ID" value="OQO01065.1"/>
    <property type="molecule type" value="Genomic_DNA"/>
</dbReference>
<dbReference type="OrthoDB" id="3941538at2759"/>
<organism evidence="7 8">
    <name type="scientific">Cryoendolithus antarcticus</name>
    <dbReference type="NCBI Taxonomy" id="1507870"/>
    <lineage>
        <taxon>Eukaryota</taxon>
        <taxon>Fungi</taxon>
        <taxon>Dikarya</taxon>
        <taxon>Ascomycota</taxon>
        <taxon>Pezizomycotina</taxon>
        <taxon>Dothideomycetes</taxon>
        <taxon>Dothideomycetidae</taxon>
        <taxon>Cladosporiales</taxon>
        <taxon>Cladosporiaceae</taxon>
        <taxon>Cryoendolithus</taxon>
    </lineage>
</organism>
<dbReference type="InterPro" id="IPR013154">
    <property type="entry name" value="ADH-like_N"/>
</dbReference>
<proteinExistence type="inferred from homology"/>